<dbReference type="AlphaFoldDB" id="A0A5S4FZV3"/>
<reference evidence="3 4" key="1">
    <citation type="submission" date="2019-05" db="EMBL/GenBank/DDBJ databases">
        <title>Draft genome sequence of Nonomuraea zeae DSM 100528.</title>
        <authorList>
            <person name="Saricaoglu S."/>
            <person name="Isik K."/>
        </authorList>
    </citation>
    <scope>NUCLEOTIDE SEQUENCE [LARGE SCALE GENOMIC DNA]</scope>
    <source>
        <strain evidence="3 4">DSM 100528</strain>
    </source>
</reference>
<dbReference type="RefSeq" id="WP_138695642.1">
    <property type="nucleotide sequence ID" value="NZ_JBHSAZ010000089.1"/>
</dbReference>
<proteinExistence type="inferred from homology"/>
<keyword evidence="4" id="KW-1185">Reference proteome</keyword>
<protein>
    <submittedName>
        <fullName evidence="3">YciI family protein</fullName>
    </submittedName>
</protein>
<dbReference type="Gene3D" id="3.30.70.1060">
    <property type="entry name" value="Dimeric alpha+beta barrel"/>
    <property type="match status" value="1"/>
</dbReference>
<evidence type="ECO:0000313" key="4">
    <source>
        <dbReference type="Proteomes" id="UP000306628"/>
    </source>
</evidence>
<dbReference type="PANTHER" id="PTHR35174">
    <property type="entry name" value="BLL7171 PROTEIN-RELATED"/>
    <property type="match status" value="1"/>
</dbReference>
<dbReference type="PANTHER" id="PTHR35174:SF3">
    <property type="entry name" value="BLL7171 PROTEIN"/>
    <property type="match status" value="1"/>
</dbReference>
<organism evidence="3 4">
    <name type="scientific">Nonomuraea zeae</name>
    <dbReference type="NCBI Taxonomy" id="1642303"/>
    <lineage>
        <taxon>Bacteria</taxon>
        <taxon>Bacillati</taxon>
        <taxon>Actinomycetota</taxon>
        <taxon>Actinomycetes</taxon>
        <taxon>Streptosporangiales</taxon>
        <taxon>Streptosporangiaceae</taxon>
        <taxon>Nonomuraea</taxon>
    </lineage>
</organism>
<gene>
    <name evidence="3" type="ORF">ETD85_43225</name>
</gene>
<dbReference type="SUPFAM" id="SSF54909">
    <property type="entry name" value="Dimeric alpha+beta barrel"/>
    <property type="match status" value="1"/>
</dbReference>
<dbReference type="Proteomes" id="UP000306628">
    <property type="component" value="Unassembled WGS sequence"/>
</dbReference>
<dbReference type="OrthoDB" id="668782at2"/>
<dbReference type="InterPro" id="IPR011008">
    <property type="entry name" value="Dimeric_a/b-barrel"/>
</dbReference>
<comment type="similarity">
    <text evidence="1">Belongs to the YciI family.</text>
</comment>
<dbReference type="Pfam" id="PF03795">
    <property type="entry name" value="YCII"/>
    <property type="match status" value="1"/>
</dbReference>
<sequence length="120" mass="13030">MKYMLLIHNRPGFVGELSDAEREALMADVGAIMQELSKSGELVRGEALADPAEGRTVRVRNGATVITDGPFTEAKEHFAGHIIVDVDSLERATEIAARWPDAKYAAMEVRAVIHESGPEA</sequence>
<evidence type="ECO:0000256" key="1">
    <source>
        <dbReference type="ARBA" id="ARBA00007689"/>
    </source>
</evidence>
<accession>A0A5S4FZV3</accession>
<feature type="domain" description="YCII-related" evidence="2">
    <location>
        <begin position="1"/>
        <end position="113"/>
    </location>
</feature>
<dbReference type="EMBL" id="VCKX01000205">
    <property type="protein sequence ID" value="TMR26219.1"/>
    <property type="molecule type" value="Genomic_DNA"/>
</dbReference>
<dbReference type="InterPro" id="IPR005545">
    <property type="entry name" value="YCII"/>
</dbReference>
<name>A0A5S4FZV3_9ACTN</name>
<evidence type="ECO:0000259" key="2">
    <source>
        <dbReference type="Pfam" id="PF03795"/>
    </source>
</evidence>
<evidence type="ECO:0000313" key="3">
    <source>
        <dbReference type="EMBL" id="TMR26219.1"/>
    </source>
</evidence>
<comment type="caution">
    <text evidence="3">The sequence shown here is derived from an EMBL/GenBank/DDBJ whole genome shotgun (WGS) entry which is preliminary data.</text>
</comment>